<comment type="similarity">
    <text evidence="2 6">Belongs to the TUBGCP family.</text>
</comment>
<gene>
    <name evidence="9" type="ORF">NTJ_16247</name>
</gene>
<keyword evidence="5 6" id="KW-0206">Cytoskeleton</keyword>
<dbReference type="Pfam" id="PF17681">
    <property type="entry name" value="GCP_N_terminal"/>
    <property type="match status" value="1"/>
</dbReference>
<dbReference type="PANTHER" id="PTHR19302">
    <property type="entry name" value="GAMMA TUBULIN COMPLEX PROTEIN"/>
    <property type="match status" value="1"/>
</dbReference>
<evidence type="ECO:0000256" key="2">
    <source>
        <dbReference type="ARBA" id="ARBA00010337"/>
    </source>
</evidence>
<evidence type="ECO:0000259" key="8">
    <source>
        <dbReference type="Pfam" id="PF17681"/>
    </source>
</evidence>
<dbReference type="EMBL" id="AP028925">
    <property type="protein sequence ID" value="BET03429.1"/>
    <property type="molecule type" value="Genomic_DNA"/>
</dbReference>
<evidence type="ECO:0000256" key="3">
    <source>
        <dbReference type="ARBA" id="ARBA00022490"/>
    </source>
</evidence>
<dbReference type="Gene3D" id="1.20.120.1900">
    <property type="entry name" value="Gamma-tubulin complex, C-terminal domain"/>
    <property type="match status" value="1"/>
</dbReference>
<sequence length="620" mass="71088">MGYADVDDELTDAFHLYPDDANIFKRHFAETVDCLKRVHRSTKSDNVEKSEQSDKTGEQADSFKSGLYRQAFNAGVREVLDSFGPLFTEVERSVLEDPNFSLISIVAKLEPLNVTVAALDDGIANLERNQIPGCLILDLCDRYCTLEPPRVQTAYKTIYKTCLKVFFKQTADWILTAKLFDPWAEYFVEPNFEISQDDDCVSVATASTLSLDNLDQTENFRYKIALDKLPSFVPYSVAKKVLFVGESLILVKQNRQPENLEPEFEKYALDPFEVFEKIQKLLSEETLTERSFDDFITAIFMESNRNLRDLAFHVGRIDKQIALIRDLYFLGRGELFQEFILKGEKHLKKPAKKMKSRFLVNSFTNAYYSVYLTDESEILEAVNFTLPARGSIPENLSTLDCLNLVVKINWPLAGIFTPAIINIYRHSFRYLIRLKKAETTVCKIWVETKADKVGRSGRNLFSLLSKLKFFISNLLSYTFSDVIASEMHALSSSISNSETYTDLQNSVETFANNVTDYLFLRPQYDFWSTDGDNDAETVKRDVHTILSVIFDCCQDLWTAVDESLTSEKLQIADIERRTNAAVRALFKLCAAHPSNDSLANLRRRLDFSNFFTRLFHEEEC</sequence>
<feature type="domain" description="Gamma tubulin complex component protein N-terminal" evidence="8">
    <location>
        <begin position="60"/>
        <end position="312"/>
    </location>
</feature>
<protein>
    <recommendedName>
        <fullName evidence="6">Gamma-tubulin complex component</fullName>
    </recommendedName>
</protein>
<evidence type="ECO:0000259" key="7">
    <source>
        <dbReference type="Pfam" id="PF04130"/>
    </source>
</evidence>
<dbReference type="InterPro" id="IPR040457">
    <property type="entry name" value="GCP_C"/>
</dbReference>
<dbReference type="InterPro" id="IPR041470">
    <property type="entry name" value="GCP_N"/>
</dbReference>
<comment type="subcellular location">
    <subcellularLocation>
        <location evidence="1 6">Cytoplasm</location>
        <location evidence="1 6">Cytoskeleton</location>
        <location evidence="1 6">Microtubule organizing center</location>
    </subcellularLocation>
</comment>
<dbReference type="PANTHER" id="PTHR19302:SF27">
    <property type="entry name" value="GAMMA-TUBULIN COMPLEX COMPONENT 4"/>
    <property type="match status" value="1"/>
</dbReference>
<name>A0ABN7BGK3_9HEMI</name>
<evidence type="ECO:0000256" key="6">
    <source>
        <dbReference type="RuleBase" id="RU363050"/>
    </source>
</evidence>
<keyword evidence="10" id="KW-1185">Reference proteome</keyword>
<organism evidence="9 10">
    <name type="scientific">Nesidiocoris tenuis</name>
    <dbReference type="NCBI Taxonomy" id="355587"/>
    <lineage>
        <taxon>Eukaryota</taxon>
        <taxon>Metazoa</taxon>
        <taxon>Ecdysozoa</taxon>
        <taxon>Arthropoda</taxon>
        <taxon>Hexapoda</taxon>
        <taxon>Insecta</taxon>
        <taxon>Pterygota</taxon>
        <taxon>Neoptera</taxon>
        <taxon>Paraneoptera</taxon>
        <taxon>Hemiptera</taxon>
        <taxon>Heteroptera</taxon>
        <taxon>Panheteroptera</taxon>
        <taxon>Cimicomorpha</taxon>
        <taxon>Miridae</taxon>
        <taxon>Dicyphina</taxon>
        <taxon>Nesidiocoris</taxon>
    </lineage>
</organism>
<keyword evidence="4 6" id="KW-0493">Microtubule</keyword>
<evidence type="ECO:0000256" key="4">
    <source>
        <dbReference type="ARBA" id="ARBA00022701"/>
    </source>
</evidence>
<dbReference type="InterPro" id="IPR007259">
    <property type="entry name" value="GCP"/>
</dbReference>
<evidence type="ECO:0000313" key="10">
    <source>
        <dbReference type="Proteomes" id="UP001307889"/>
    </source>
</evidence>
<evidence type="ECO:0000256" key="1">
    <source>
        <dbReference type="ARBA" id="ARBA00004267"/>
    </source>
</evidence>
<evidence type="ECO:0000313" key="9">
    <source>
        <dbReference type="EMBL" id="BET03429.1"/>
    </source>
</evidence>
<reference evidence="9 10" key="1">
    <citation type="submission" date="2023-09" db="EMBL/GenBank/DDBJ databases">
        <title>Nesidiocoris tenuis whole genome shotgun sequence.</title>
        <authorList>
            <person name="Shibata T."/>
            <person name="Shimoda M."/>
            <person name="Kobayashi T."/>
            <person name="Uehara T."/>
        </authorList>
    </citation>
    <scope>NUCLEOTIDE SEQUENCE [LARGE SCALE GENOMIC DNA]</scope>
    <source>
        <strain evidence="9 10">Japan</strain>
    </source>
</reference>
<dbReference type="Proteomes" id="UP001307889">
    <property type="component" value="Chromosome 17"/>
</dbReference>
<dbReference type="InterPro" id="IPR042241">
    <property type="entry name" value="GCP_C_sf"/>
</dbReference>
<keyword evidence="3 6" id="KW-0963">Cytoplasm</keyword>
<proteinExistence type="inferred from homology"/>
<accession>A0ABN7BGK3</accession>
<feature type="domain" description="Gamma tubulin complex component C-terminal" evidence="7">
    <location>
        <begin position="321"/>
        <end position="611"/>
    </location>
</feature>
<evidence type="ECO:0000256" key="5">
    <source>
        <dbReference type="ARBA" id="ARBA00023212"/>
    </source>
</evidence>
<dbReference type="Pfam" id="PF04130">
    <property type="entry name" value="GCP_C_terminal"/>
    <property type="match status" value="1"/>
</dbReference>